<comment type="caution">
    <text evidence="1">The sequence shown here is derived from an EMBL/GenBank/DDBJ whole genome shotgun (WGS) entry which is preliminary data.</text>
</comment>
<dbReference type="Pfam" id="PF20391">
    <property type="entry name" value="DUF6686"/>
    <property type="match status" value="1"/>
</dbReference>
<accession>A0A3D9L4D9</accession>
<proteinExistence type="predicted"/>
<dbReference type="InterPro" id="IPR046508">
    <property type="entry name" value="DUF6686"/>
</dbReference>
<dbReference type="AlphaFoldDB" id="A0A3D9L4D9"/>
<gene>
    <name evidence="1" type="ORF">C7460_10563</name>
</gene>
<sequence length="114" mass="12375">MCAIGDQCELVSTSKSIVYWCKSCACYSLVHGSASVVFSSGELVSFQSLLQSLRPEDFNRQTPDGLKVLLKNQSSSVGLLLLPEEVNAIIQLLSNALLVREAMALMTPDIPKNN</sequence>
<protein>
    <submittedName>
        <fullName evidence="1">Uncharacterized protein</fullName>
    </submittedName>
</protein>
<keyword evidence="2" id="KW-1185">Reference proteome</keyword>
<dbReference type="OrthoDB" id="1121808at2"/>
<name>A0A3D9L4D9_MARFU</name>
<dbReference type="EMBL" id="QREG01000005">
    <property type="protein sequence ID" value="REE00442.1"/>
    <property type="molecule type" value="Genomic_DNA"/>
</dbReference>
<evidence type="ECO:0000313" key="2">
    <source>
        <dbReference type="Proteomes" id="UP000256779"/>
    </source>
</evidence>
<dbReference type="RefSeq" id="WP_115867445.1">
    <property type="nucleotide sequence ID" value="NZ_QREG01000005.1"/>
</dbReference>
<dbReference type="Proteomes" id="UP000256779">
    <property type="component" value="Unassembled WGS sequence"/>
</dbReference>
<organism evidence="1 2">
    <name type="scientific">Marinoscillum furvescens DSM 4134</name>
    <dbReference type="NCBI Taxonomy" id="1122208"/>
    <lineage>
        <taxon>Bacteria</taxon>
        <taxon>Pseudomonadati</taxon>
        <taxon>Bacteroidota</taxon>
        <taxon>Cytophagia</taxon>
        <taxon>Cytophagales</taxon>
        <taxon>Reichenbachiellaceae</taxon>
        <taxon>Marinoscillum</taxon>
    </lineage>
</organism>
<evidence type="ECO:0000313" key="1">
    <source>
        <dbReference type="EMBL" id="REE00442.1"/>
    </source>
</evidence>
<reference evidence="1 2" key="1">
    <citation type="submission" date="2018-07" db="EMBL/GenBank/DDBJ databases">
        <title>Genomic Encyclopedia of Type Strains, Phase IV (KMG-IV): sequencing the most valuable type-strain genomes for metagenomic binning, comparative biology and taxonomic classification.</title>
        <authorList>
            <person name="Goeker M."/>
        </authorList>
    </citation>
    <scope>NUCLEOTIDE SEQUENCE [LARGE SCALE GENOMIC DNA]</scope>
    <source>
        <strain evidence="1 2">DSM 4134</strain>
    </source>
</reference>